<dbReference type="EMBL" id="FNHU01000001">
    <property type="protein sequence ID" value="SDM27183.1"/>
    <property type="molecule type" value="Genomic_DNA"/>
</dbReference>
<dbReference type="CDD" id="cd06267">
    <property type="entry name" value="PBP1_LacI_sugar_binding-like"/>
    <property type="match status" value="1"/>
</dbReference>
<feature type="domain" description="HTH lacI-type" evidence="4">
    <location>
        <begin position="2"/>
        <end position="56"/>
    </location>
</feature>
<keyword evidence="2" id="KW-0238">DNA-binding</keyword>
<dbReference type="AlphaFoldDB" id="A0A1G9RVE3"/>
<proteinExistence type="predicted"/>
<dbReference type="InterPro" id="IPR010982">
    <property type="entry name" value="Lambda_DNA-bd_dom_sf"/>
</dbReference>
<reference evidence="5 6" key="1">
    <citation type="submission" date="2016-10" db="EMBL/GenBank/DDBJ databases">
        <authorList>
            <person name="de Groot N.N."/>
        </authorList>
    </citation>
    <scope>NUCLEOTIDE SEQUENCE [LARGE SCALE GENOMIC DNA]</scope>
    <source>
        <strain evidence="5 6">KPR-7B</strain>
    </source>
</reference>
<keyword evidence="3" id="KW-0804">Transcription</keyword>
<name>A0A1G9RVE3_9ACTO</name>
<dbReference type="SUPFAM" id="SSF47413">
    <property type="entry name" value="lambda repressor-like DNA-binding domains"/>
    <property type="match status" value="1"/>
</dbReference>
<dbReference type="SUPFAM" id="SSF53822">
    <property type="entry name" value="Periplasmic binding protein-like I"/>
    <property type="match status" value="1"/>
</dbReference>
<organism evidence="5 6">
    <name type="scientific">Actinomyces ruminicola</name>
    <dbReference type="NCBI Taxonomy" id="332524"/>
    <lineage>
        <taxon>Bacteria</taxon>
        <taxon>Bacillati</taxon>
        <taxon>Actinomycetota</taxon>
        <taxon>Actinomycetes</taxon>
        <taxon>Actinomycetales</taxon>
        <taxon>Actinomycetaceae</taxon>
        <taxon>Actinomyces</taxon>
    </lineage>
</organism>
<dbReference type="GO" id="GO:0000976">
    <property type="term" value="F:transcription cis-regulatory region binding"/>
    <property type="evidence" value="ECO:0007669"/>
    <property type="project" value="TreeGrafter"/>
</dbReference>
<dbReference type="Pfam" id="PF13377">
    <property type="entry name" value="Peripla_BP_3"/>
    <property type="match status" value="1"/>
</dbReference>
<gene>
    <name evidence="5" type="ORF">SAMN04487766_101167</name>
</gene>
<dbReference type="CDD" id="cd01392">
    <property type="entry name" value="HTH_LacI"/>
    <property type="match status" value="1"/>
</dbReference>
<evidence type="ECO:0000259" key="4">
    <source>
        <dbReference type="PROSITE" id="PS50932"/>
    </source>
</evidence>
<dbReference type="PANTHER" id="PTHR30146">
    <property type="entry name" value="LACI-RELATED TRANSCRIPTIONAL REPRESSOR"/>
    <property type="match status" value="1"/>
</dbReference>
<protein>
    <submittedName>
        <fullName evidence="5">Transcriptional regulator, LacI family</fullName>
    </submittedName>
</protein>
<evidence type="ECO:0000313" key="5">
    <source>
        <dbReference type="EMBL" id="SDM27183.1"/>
    </source>
</evidence>
<evidence type="ECO:0000256" key="3">
    <source>
        <dbReference type="ARBA" id="ARBA00023163"/>
    </source>
</evidence>
<dbReference type="PROSITE" id="PS50932">
    <property type="entry name" value="HTH_LACI_2"/>
    <property type="match status" value="1"/>
</dbReference>
<evidence type="ECO:0000313" key="6">
    <source>
        <dbReference type="Proteomes" id="UP000199671"/>
    </source>
</evidence>
<dbReference type="PROSITE" id="PS00356">
    <property type="entry name" value="HTH_LACI_1"/>
    <property type="match status" value="1"/>
</dbReference>
<dbReference type="Pfam" id="PF00356">
    <property type="entry name" value="LacI"/>
    <property type="match status" value="1"/>
</dbReference>
<dbReference type="PANTHER" id="PTHR30146:SF153">
    <property type="entry name" value="LACTOSE OPERON REPRESSOR"/>
    <property type="match status" value="1"/>
</dbReference>
<dbReference type="Gene3D" id="1.10.260.40">
    <property type="entry name" value="lambda repressor-like DNA-binding domains"/>
    <property type="match status" value="1"/>
</dbReference>
<accession>A0A1G9RVE3</accession>
<dbReference type="GO" id="GO:0003700">
    <property type="term" value="F:DNA-binding transcription factor activity"/>
    <property type="evidence" value="ECO:0007669"/>
    <property type="project" value="TreeGrafter"/>
</dbReference>
<sequence length="341" mass="36764">MATLADVAQRVGVSQATVSRAINGKPGVSDRTRQAILEAMRELGMVGDSLQRGTPRQVALVAPDLSNPIFAAFVTAISTYLARNNMLPVLCTYTLTGASESSLLEMVLKQQPTGVIFLAGRYDTEFADHSDYAMLRERRLPTVFINAAAPQLPGHCVMTDDAVGTRMAMRHLASQGHTRIGLLLGDPHHYPSLIKHEAALAFAQEAGLELPEEATAWTTYGFESGRDAALRLGEQGITALLCASDQLALGAIRALKSLGLSVPDDVSVIGYDDSPWLPYTSPALTTVRQSVDAMSRAAVAAMLRCTEDPALLDVRRDLRFEPELVVRESTGICPTWRSGTE</sequence>
<keyword evidence="1" id="KW-0805">Transcription regulation</keyword>
<dbReference type="InterPro" id="IPR046335">
    <property type="entry name" value="LacI/GalR-like_sensor"/>
</dbReference>
<dbReference type="Gene3D" id="3.40.50.2300">
    <property type="match status" value="2"/>
</dbReference>
<evidence type="ECO:0000256" key="2">
    <source>
        <dbReference type="ARBA" id="ARBA00023125"/>
    </source>
</evidence>
<dbReference type="InterPro" id="IPR028082">
    <property type="entry name" value="Peripla_BP_I"/>
</dbReference>
<dbReference type="InterPro" id="IPR000843">
    <property type="entry name" value="HTH_LacI"/>
</dbReference>
<dbReference type="Proteomes" id="UP000199671">
    <property type="component" value="Unassembled WGS sequence"/>
</dbReference>
<evidence type="ECO:0000256" key="1">
    <source>
        <dbReference type="ARBA" id="ARBA00023015"/>
    </source>
</evidence>
<dbReference type="SMART" id="SM00354">
    <property type="entry name" value="HTH_LACI"/>
    <property type="match status" value="1"/>
</dbReference>